<dbReference type="AlphaFoldDB" id="A0A5J4K8U0"/>
<protein>
    <recommendedName>
        <fullName evidence="2">VOC domain-containing protein</fullName>
    </recommendedName>
</protein>
<dbReference type="RefSeq" id="WP_174844065.1">
    <property type="nucleotide sequence ID" value="NZ_BKZV01000003.1"/>
</dbReference>
<feature type="compositionally biased region" description="Polar residues" evidence="1">
    <location>
        <begin position="177"/>
        <end position="198"/>
    </location>
</feature>
<dbReference type="Gene3D" id="3.10.180.10">
    <property type="entry name" value="2,3-Dihydroxybiphenyl 1,2-Dioxygenase, domain 1"/>
    <property type="match status" value="1"/>
</dbReference>
<dbReference type="CDD" id="cd06587">
    <property type="entry name" value="VOC"/>
    <property type="match status" value="1"/>
</dbReference>
<dbReference type="SUPFAM" id="SSF54593">
    <property type="entry name" value="Glyoxalase/Bleomycin resistance protein/Dihydroxybiphenyl dioxygenase"/>
    <property type="match status" value="1"/>
</dbReference>
<evidence type="ECO:0000256" key="1">
    <source>
        <dbReference type="SAM" id="MobiDB-lite"/>
    </source>
</evidence>
<accession>A0A5J4K8U0</accession>
<proteinExistence type="predicted"/>
<feature type="domain" description="VOC" evidence="2">
    <location>
        <begin position="31"/>
        <end position="160"/>
    </location>
</feature>
<sequence>MTSSAFDAEQPHEEAAVEVPTPEIDLSIYVMPFFATLTVSQLERSRRWYVDGLGFVVLATIPGPTGEPALIHLRRWRYQDLLLVPARQEQERAPSSLAPSSAGSRIRLTFAAHGTDLAQLAATARTVGDGTIEGPYATPWNTFDVLARDPDGHEIVFTSRLPAEQHDPAFAARMEQVRQQMQGTGQASHRATAPSRQGPSLPVGPGEEISGTP</sequence>
<gene>
    <name evidence="3" type="ORF">KTAU_25420</name>
</gene>
<evidence type="ECO:0000313" key="3">
    <source>
        <dbReference type="EMBL" id="GER83905.1"/>
    </source>
</evidence>
<dbReference type="InterPro" id="IPR004360">
    <property type="entry name" value="Glyas_Fos-R_dOase_dom"/>
</dbReference>
<dbReference type="InterPro" id="IPR029068">
    <property type="entry name" value="Glyas_Bleomycin-R_OHBP_Dase"/>
</dbReference>
<dbReference type="Pfam" id="PF00903">
    <property type="entry name" value="Glyoxalase"/>
    <property type="match status" value="1"/>
</dbReference>
<name>A0A5J4K8U0_9CHLR</name>
<organism evidence="3 4">
    <name type="scientific">Thermogemmatispora aurantia</name>
    <dbReference type="NCBI Taxonomy" id="2045279"/>
    <lineage>
        <taxon>Bacteria</taxon>
        <taxon>Bacillati</taxon>
        <taxon>Chloroflexota</taxon>
        <taxon>Ktedonobacteria</taxon>
        <taxon>Thermogemmatisporales</taxon>
        <taxon>Thermogemmatisporaceae</taxon>
        <taxon>Thermogemmatispora</taxon>
    </lineage>
</organism>
<evidence type="ECO:0000313" key="4">
    <source>
        <dbReference type="Proteomes" id="UP000334820"/>
    </source>
</evidence>
<dbReference type="EMBL" id="BKZV01000003">
    <property type="protein sequence ID" value="GER83905.1"/>
    <property type="molecule type" value="Genomic_DNA"/>
</dbReference>
<dbReference type="PROSITE" id="PS51819">
    <property type="entry name" value="VOC"/>
    <property type="match status" value="1"/>
</dbReference>
<reference evidence="3 4" key="1">
    <citation type="journal article" date="2019" name="Int. J. Syst. Evol. Microbiol.">
        <title>Thermogemmatispora aurantia sp. nov. and Thermogemmatispora argillosa sp. nov., within the class Ktedonobacteria, and emended description of the genus Thermogemmatispora.</title>
        <authorList>
            <person name="Zheng Y."/>
            <person name="Wang C.M."/>
            <person name="Sakai Y."/>
            <person name="Abe K."/>
            <person name="Yokota A."/>
            <person name="Yabe S."/>
        </authorList>
    </citation>
    <scope>NUCLEOTIDE SEQUENCE [LARGE SCALE GENOMIC DNA]</scope>
    <source>
        <strain evidence="3 4">A1-2</strain>
    </source>
</reference>
<evidence type="ECO:0000259" key="2">
    <source>
        <dbReference type="PROSITE" id="PS51819"/>
    </source>
</evidence>
<comment type="caution">
    <text evidence="3">The sequence shown here is derived from an EMBL/GenBank/DDBJ whole genome shotgun (WGS) entry which is preliminary data.</text>
</comment>
<feature type="region of interest" description="Disordered" evidence="1">
    <location>
        <begin position="176"/>
        <end position="213"/>
    </location>
</feature>
<dbReference type="Proteomes" id="UP000334820">
    <property type="component" value="Unassembled WGS sequence"/>
</dbReference>
<dbReference type="InterPro" id="IPR037523">
    <property type="entry name" value="VOC_core"/>
</dbReference>
<keyword evidence="4" id="KW-1185">Reference proteome</keyword>